<dbReference type="NCBIfam" id="TIGR02464">
    <property type="entry name" value="ribofla_fusion"/>
    <property type="match status" value="1"/>
</dbReference>
<dbReference type="InterPro" id="IPR012816">
    <property type="entry name" value="NADAR"/>
</dbReference>
<gene>
    <name evidence="4" type="ORF">BOX37_18865</name>
</gene>
<comment type="catalytic activity">
    <reaction evidence="2">
        <text>2,5-diamino-6-hydroxy-4-(5-phosphoribosylamino)-pyrimidine + H2O = 2,5,6-triamino-4-hydroxypyrimidine + D-ribose 5-phosphate</text>
        <dbReference type="Rhea" id="RHEA:23436"/>
        <dbReference type="ChEBI" id="CHEBI:15377"/>
        <dbReference type="ChEBI" id="CHEBI:58614"/>
        <dbReference type="ChEBI" id="CHEBI:78346"/>
        <dbReference type="ChEBI" id="CHEBI:137796"/>
    </reaction>
</comment>
<proteinExistence type="predicted"/>
<dbReference type="AlphaFoldDB" id="A0A1J0W2E6"/>
<organism evidence="4 5">
    <name type="scientific">Nocardia mangyaensis</name>
    <dbReference type="NCBI Taxonomy" id="2213200"/>
    <lineage>
        <taxon>Bacteria</taxon>
        <taxon>Bacillati</taxon>
        <taxon>Actinomycetota</taxon>
        <taxon>Actinomycetes</taxon>
        <taxon>Mycobacteriales</taxon>
        <taxon>Nocardiaceae</taxon>
        <taxon>Nocardia</taxon>
    </lineage>
</organism>
<dbReference type="Gene3D" id="1.10.357.40">
    <property type="entry name" value="YbiA-like"/>
    <property type="match status" value="1"/>
</dbReference>
<reference evidence="4" key="1">
    <citation type="submission" date="2016-11" db="EMBL/GenBank/DDBJ databases">
        <authorList>
            <person name="Jaros S."/>
            <person name="Januszkiewicz K."/>
            <person name="Wedrychowicz H."/>
        </authorList>
    </citation>
    <scope>NUCLEOTIDE SEQUENCE [LARGE SCALE GENOMIC DNA]</scope>
    <source>
        <strain evidence="4">Y48</strain>
    </source>
</reference>
<protein>
    <recommendedName>
        <fullName evidence="3">NADAR domain-containing protein</fullName>
    </recommendedName>
</protein>
<dbReference type="InterPro" id="IPR037238">
    <property type="entry name" value="YbiA-like_sf"/>
</dbReference>
<comment type="catalytic activity">
    <reaction evidence="1">
        <text>5-amino-6-(5-phospho-D-ribosylamino)uracil + H2O = 5,6-diaminouracil + D-ribose 5-phosphate</text>
        <dbReference type="Rhea" id="RHEA:55020"/>
        <dbReference type="ChEBI" id="CHEBI:15377"/>
        <dbReference type="ChEBI" id="CHEBI:46252"/>
        <dbReference type="ChEBI" id="CHEBI:58453"/>
        <dbReference type="ChEBI" id="CHEBI:78346"/>
    </reaction>
</comment>
<feature type="domain" description="NADAR" evidence="3">
    <location>
        <begin position="36"/>
        <end position="181"/>
    </location>
</feature>
<evidence type="ECO:0000313" key="4">
    <source>
        <dbReference type="EMBL" id="APE38488.1"/>
    </source>
</evidence>
<keyword evidence="5" id="KW-1185">Reference proteome</keyword>
<name>A0A1J0W2E6_9NOCA</name>
<dbReference type="Proteomes" id="UP000183810">
    <property type="component" value="Chromosome"/>
</dbReference>
<accession>A0A1J0W2E6</accession>
<dbReference type="OrthoDB" id="67297at2"/>
<dbReference type="RefSeq" id="WP_071931655.1">
    <property type="nucleotide sequence ID" value="NZ_CP018082.1"/>
</dbReference>
<dbReference type="EMBL" id="CP018082">
    <property type="protein sequence ID" value="APE38488.1"/>
    <property type="molecule type" value="Genomic_DNA"/>
</dbReference>
<dbReference type="Pfam" id="PF08719">
    <property type="entry name" value="NADAR"/>
    <property type="match status" value="1"/>
</dbReference>
<evidence type="ECO:0000259" key="3">
    <source>
        <dbReference type="Pfam" id="PF08719"/>
    </source>
</evidence>
<evidence type="ECO:0000313" key="5">
    <source>
        <dbReference type="Proteomes" id="UP000183810"/>
    </source>
</evidence>
<dbReference type="CDD" id="cd15457">
    <property type="entry name" value="NADAR"/>
    <property type="match status" value="1"/>
</dbReference>
<sequence length="187" mass="20444">MTVESVEGLRRAIAEGLAPKYLPFWGHAPRRDGSIGSSCLSQWWPATFVVGGVTFASAEHYMMWRKAILFDDAATAARILEAGHPSQAKNLGRRIRDFDETVWVRNRFEIVVAGSVAKFGQDAALRAYLLGTGTRVLVEASPMDRIWGIGLAAEDARTADPARWRGLNLLGFALMRARTELAVGGEG</sequence>
<evidence type="ECO:0000256" key="1">
    <source>
        <dbReference type="ARBA" id="ARBA00000022"/>
    </source>
</evidence>
<evidence type="ECO:0000256" key="2">
    <source>
        <dbReference type="ARBA" id="ARBA00000751"/>
    </source>
</evidence>
<dbReference type="KEGG" id="nsl:BOX37_18865"/>
<dbReference type="SUPFAM" id="SSF143990">
    <property type="entry name" value="YbiA-like"/>
    <property type="match status" value="1"/>
</dbReference>